<keyword evidence="5 6" id="KW-0472">Membrane</keyword>
<evidence type="ECO:0000256" key="1">
    <source>
        <dbReference type="ARBA" id="ARBA00004651"/>
    </source>
</evidence>
<evidence type="ECO:0000259" key="7">
    <source>
        <dbReference type="Pfam" id="PF02687"/>
    </source>
</evidence>
<dbReference type="InterPro" id="IPR025857">
    <property type="entry name" value="MacB_PCD"/>
</dbReference>
<organism evidence="9 10">
    <name type="scientific">Lysobacter gummosus</name>
    <dbReference type="NCBI Taxonomy" id="262324"/>
    <lineage>
        <taxon>Bacteria</taxon>
        <taxon>Pseudomonadati</taxon>
        <taxon>Pseudomonadota</taxon>
        <taxon>Gammaproteobacteria</taxon>
        <taxon>Lysobacterales</taxon>
        <taxon>Lysobacteraceae</taxon>
        <taxon>Lysobacter</taxon>
    </lineage>
</organism>
<feature type="transmembrane region" description="Helical" evidence="6">
    <location>
        <begin position="59"/>
        <end position="78"/>
    </location>
</feature>
<dbReference type="Proteomes" id="UP000829194">
    <property type="component" value="Chromosome"/>
</dbReference>
<comment type="subcellular location">
    <subcellularLocation>
        <location evidence="1">Cell membrane</location>
        <topology evidence="1">Multi-pass membrane protein</topology>
    </subcellularLocation>
</comment>
<evidence type="ECO:0000256" key="2">
    <source>
        <dbReference type="ARBA" id="ARBA00022475"/>
    </source>
</evidence>
<protein>
    <submittedName>
        <fullName evidence="9">ABC transporter permease</fullName>
    </submittedName>
</protein>
<dbReference type="InterPro" id="IPR003838">
    <property type="entry name" value="ABC3_permease_C"/>
</dbReference>
<dbReference type="EMBL" id="CP093547">
    <property type="protein sequence ID" value="UNP29077.1"/>
    <property type="molecule type" value="Genomic_DNA"/>
</dbReference>
<evidence type="ECO:0000256" key="3">
    <source>
        <dbReference type="ARBA" id="ARBA00022692"/>
    </source>
</evidence>
<dbReference type="PANTHER" id="PTHR30572:SF15">
    <property type="entry name" value="ABC TRANSPORTER PERMEASE"/>
    <property type="match status" value="1"/>
</dbReference>
<keyword evidence="10" id="KW-1185">Reference proteome</keyword>
<name>A0ABY3XCR5_9GAMM</name>
<evidence type="ECO:0000313" key="9">
    <source>
        <dbReference type="EMBL" id="UNP29077.1"/>
    </source>
</evidence>
<dbReference type="Pfam" id="PF12704">
    <property type="entry name" value="MacB_PCD"/>
    <property type="match status" value="1"/>
</dbReference>
<keyword evidence="3 6" id="KW-0812">Transmembrane</keyword>
<reference evidence="9 10" key="1">
    <citation type="submission" date="2022-03" db="EMBL/GenBank/DDBJ databases">
        <title>Complete genome sequence of Lysobacter capsici VKM B-2533 and Lysobacter gummosus 10.1.1, promising sources of lytic agents.</title>
        <authorList>
            <person name="Tarlachkov S.V."/>
            <person name="Kudryakova I.V."/>
            <person name="Afoshin A.S."/>
            <person name="Leontyevskaya E.A."/>
            <person name="Leontyevskaya N.V."/>
        </authorList>
    </citation>
    <scope>NUCLEOTIDE SEQUENCE [LARGE SCALE GENOMIC DNA]</scope>
    <source>
        <strain evidence="9 10">10.1.1</strain>
    </source>
</reference>
<evidence type="ECO:0000259" key="8">
    <source>
        <dbReference type="Pfam" id="PF12704"/>
    </source>
</evidence>
<feature type="transmembrane region" description="Helical" evidence="6">
    <location>
        <begin position="319"/>
        <end position="342"/>
    </location>
</feature>
<keyword evidence="2" id="KW-1003">Cell membrane</keyword>
<feature type="domain" description="MacB-like periplasmic core" evidence="8">
    <location>
        <begin position="58"/>
        <end position="280"/>
    </location>
</feature>
<evidence type="ECO:0000313" key="10">
    <source>
        <dbReference type="Proteomes" id="UP000829194"/>
    </source>
</evidence>
<dbReference type="PANTHER" id="PTHR30572">
    <property type="entry name" value="MEMBRANE COMPONENT OF TRANSPORTER-RELATED"/>
    <property type="match status" value="1"/>
</dbReference>
<dbReference type="InterPro" id="IPR050250">
    <property type="entry name" value="Macrolide_Exporter_MacB"/>
</dbReference>
<sequence>MTAGARPGHDDTAIAAAQARARADAASVLPAAAPGAWFVLGEAFHAALRQLRSFPVRTAVAMLSVALGVAGIVSVASLSEGLSRTLVRSFESMGRQVVIVRADPSYESLLLGTANRLSEQDLRTVSRAFPQRPVAPFLRYGAFNNAIALGSRKSTAAVYGTTLDYFALGEIELVAGAWPSREDWRGGGGRQCLAGRSLAAELGGAAAVIGRDLVLPGRSCRVSGVVKGAGSALGFDFERLVIAPIGLVRAMDSDGSRSDLELHAGFAGQDDIDAIGRRLTAELRKHRHTARGEDDFIVVTAQRLRSYLDTTLASVRAGLFLLMAVVFAVAALGIGNVMLSGVNARRREIAIKRAIGASRGGIFLEFLAEAVILTGFGGVLGVVLGAAAAWAITATSSYFGEPTVSGSGCLIGIVTALLVGLLTGVWPAARAARLDPVAGLHHH</sequence>
<dbReference type="Pfam" id="PF02687">
    <property type="entry name" value="FtsX"/>
    <property type="match status" value="1"/>
</dbReference>
<keyword evidence="4 6" id="KW-1133">Transmembrane helix</keyword>
<evidence type="ECO:0000256" key="5">
    <source>
        <dbReference type="ARBA" id="ARBA00023136"/>
    </source>
</evidence>
<proteinExistence type="predicted"/>
<evidence type="ECO:0000256" key="6">
    <source>
        <dbReference type="SAM" id="Phobius"/>
    </source>
</evidence>
<feature type="domain" description="ABC3 transporter permease C-terminal" evidence="7">
    <location>
        <begin position="321"/>
        <end position="436"/>
    </location>
</feature>
<accession>A0ABY3XCR5</accession>
<feature type="transmembrane region" description="Helical" evidence="6">
    <location>
        <begin position="404"/>
        <end position="426"/>
    </location>
</feature>
<dbReference type="RefSeq" id="WP_057944590.1">
    <property type="nucleotide sequence ID" value="NZ_CP011131.1"/>
</dbReference>
<gene>
    <name evidence="9" type="ORF">MOV92_21830</name>
</gene>
<feature type="transmembrane region" description="Helical" evidence="6">
    <location>
        <begin position="363"/>
        <end position="392"/>
    </location>
</feature>
<evidence type="ECO:0000256" key="4">
    <source>
        <dbReference type="ARBA" id="ARBA00022989"/>
    </source>
</evidence>